<dbReference type="Pfam" id="PF00150">
    <property type="entry name" value="Cellulase"/>
    <property type="match status" value="1"/>
</dbReference>
<protein>
    <submittedName>
        <fullName evidence="8">Glycoside hydrolase superfamily</fullName>
    </submittedName>
</protein>
<keyword evidence="6" id="KW-1133">Transmembrane helix</keyword>
<name>A0AAN7ALP2_9PEZI</name>
<evidence type="ECO:0000259" key="7">
    <source>
        <dbReference type="Pfam" id="PF00150"/>
    </source>
</evidence>
<evidence type="ECO:0000313" key="8">
    <source>
        <dbReference type="EMBL" id="KAK4191768.1"/>
    </source>
</evidence>
<dbReference type="PANTHER" id="PTHR31263">
    <property type="entry name" value="CELLULASE FAMILY PROTEIN (AFU_ORTHOLOGUE AFUA_5G14560)"/>
    <property type="match status" value="1"/>
</dbReference>
<evidence type="ECO:0000256" key="1">
    <source>
        <dbReference type="ARBA" id="ARBA00005641"/>
    </source>
</evidence>
<keyword evidence="2 4" id="KW-0378">Hydrolase</keyword>
<evidence type="ECO:0000256" key="5">
    <source>
        <dbReference type="SAM" id="MobiDB-lite"/>
    </source>
</evidence>
<sequence>MLLDFEEPEKDDTDALWELVSRSQPERARTSSDTDRATTAKDNSSRCLSTEHQFGGESRASGEQSTPKEGIKNETEARRKQSARRQARQVHHAERQSEAEKEKSQEKGNSGIVKQTQQEQTSEQNKRMVQPRRSMILFVFVLGIAFLASWLVYRFQQSEAELSIPWIPSPDARLFSQRPLPPVNEKLLLSSSEYKLPLQTKGRDIVDQNGNRFKLSSVNWYGASDELFIPGGLDIQHRDMIANTIKKLGFNSVRMPYSDEMVMTNPTVLPHLLTANPDLIGKRALDIFVASVEALTDAGLAVIINNHITSAVWCCGADPCDAGWANDHLGPLCRVKQTEEQWIEHWETVMERFLENPLVIGADLRNEVRGLWGTMPWDKWATAAEKCGNKLLKLKKDWLIIVEGTESANHLRYVGKRPVVLDVPNRVVYSAHVYSWSGWGSSEGRYSKRTYASFVDAMRTNWAYLVEDDIAPVWIGEFGAPNHPGQGDANYWANLMRYLKAIDADFGYWAVNPRKPKDNEKESYSLVKDDWVTPVLDYRLKDMTELMVPRKT</sequence>
<organism evidence="8 9">
    <name type="scientific">Podospora australis</name>
    <dbReference type="NCBI Taxonomy" id="1536484"/>
    <lineage>
        <taxon>Eukaryota</taxon>
        <taxon>Fungi</taxon>
        <taxon>Dikarya</taxon>
        <taxon>Ascomycota</taxon>
        <taxon>Pezizomycotina</taxon>
        <taxon>Sordariomycetes</taxon>
        <taxon>Sordariomycetidae</taxon>
        <taxon>Sordariales</taxon>
        <taxon>Podosporaceae</taxon>
        <taxon>Podospora</taxon>
    </lineage>
</organism>
<dbReference type="GO" id="GO:0004553">
    <property type="term" value="F:hydrolase activity, hydrolyzing O-glycosyl compounds"/>
    <property type="evidence" value="ECO:0007669"/>
    <property type="project" value="InterPro"/>
</dbReference>
<dbReference type="InterPro" id="IPR017853">
    <property type="entry name" value="GH"/>
</dbReference>
<gene>
    <name evidence="8" type="ORF">QBC35DRAFT_459810</name>
</gene>
<dbReference type="AlphaFoldDB" id="A0AAN7ALP2"/>
<feature type="compositionally biased region" description="Basic and acidic residues" evidence="5">
    <location>
        <begin position="24"/>
        <end position="39"/>
    </location>
</feature>
<keyword evidence="6" id="KW-0472">Membrane</keyword>
<feature type="compositionally biased region" description="Basic and acidic residues" evidence="5">
    <location>
        <begin position="91"/>
        <end position="106"/>
    </location>
</feature>
<dbReference type="EMBL" id="MU864357">
    <property type="protein sequence ID" value="KAK4191768.1"/>
    <property type="molecule type" value="Genomic_DNA"/>
</dbReference>
<reference evidence="8" key="2">
    <citation type="submission" date="2023-05" db="EMBL/GenBank/DDBJ databases">
        <authorList>
            <consortium name="Lawrence Berkeley National Laboratory"/>
            <person name="Steindorff A."/>
            <person name="Hensen N."/>
            <person name="Bonometti L."/>
            <person name="Westerberg I."/>
            <person name="Brannstrom I.O."/>
            <person name="Guillou S."/>
            <person name="Cros-Aarteil S."/>
            <person name="Calhoun S."/>
            <person name="Haridas S."/>
            <person name="Kuo A."/>
            <person name="Mondo S."/>
            <person name="Pangilinan J."/>
            <person name="Riley R."/>
            <person name="Labutti K."/>
            <person name="Andreopoulos B."/>
            <person name="Lipzen A."/>
            <person name="Chen C."/>
            <person name="Yanf M."/>
            <person name="Daum C."/>
            <person name="Ng V."/>
            <person name="Clum A."/>
            <person name="Ohm R."/>
            <person name="Martin F."/>
            <person name="Silar P."/>
            <person name="Natvig D."/>
            <person name="Lalanne C."/>
            <person name="Gautier V."/>
            <person name="Ament-Velasquez S.L."/>
            <person name="Kruys A."/>
            <person name="Hutchinson M.I."/>
            <person name="Powell A.J."/>
            <person name="Barry K."/>
            <person name="Miller A.N."/>
            <person name="Grigoriev I.V."/>
            <person name="Debuchy R."/>
            <person name="Gladieux P."/>
            <person name="Thoren M.H."/>
            <person name="Johannesson H."/>
        </authorList>
    </citation>
    <scope>NUCLEOTIDE SEQUENCE</scope>
    <source>
        <strain evidence="8">PSN309</strain>
    </source>
</reference>
<proteinExistence type="inferred from homology"/>
<feature type="compositionally biased region" description="Basic residues" evidence="5">
    <location>
        <begin position="80"/>
        <end position="90"/>
    </location>
</feature>
<dbReference type="Gene3D" id="3.20.20.80">
    <property type="entry name" value="Glycosidases"/>
    <property type="match status" value="1"/>
</dbReference>
<feature type="compositionally biased region" description="Acidic residues" evidence="5">
    <location>
        <begin position="1"/>
        <end position="15"/>
    </location>
</feature>
<evidence type="ECO:0000256" key="6">
    <source>
        <dbReference type="SAM" id="Phobius"/>
    </source>
</evidence>
<dbReference type="SUPFAM" id="SSF51445">
    <property type="entry name" value="(Trans)glycosidases"/>
    <property type="match status" value="1"/>
</dbReference>
<keyword evidence="9" id="KW-1185">Reference proteome</keyword>
<comment type="similarity">
    <text evidence="1 4">Belongs to the glycosyl hydrolase 5 (cellulase A) family.</text>
</comment>
<evidence type="ECO:0000256" key="2">
    <source>
        <dbReference type="ARBA" id="ARBA00022801"/>
    </source>
</evidence>
<feature type="compositionally biased region" description="Basic and acidic residues" evidence="5">
    <location>
        <begin position="69"/>
        <end position="79"/>
    </location>
</feature>
<evidence type="ECO:0000256" key="3">
    <source>
        <dbReference type="ARBA" id="ARBA00023295"/>
    </source>
</evidence>
<feature type="transmembrane region" description="Helical" evidence="6">
    <location>
        <begin position="135"/>
        <end position="153"/>
    </location>
</feature>
<dbReference type="PANTHER" id="PTHR31263:SF0">
    <property type="entry name" value="CELLULASE FAMILY PROTEIN (AFU_ORTHOLOGUE AFUA_5G14560)"/>
    <property type="match status" value="1"/>
</dbReference>
<evidence type="ECO:0000256" key="4">
    <source>
        <dbReference type="RuleBase" id="RU361153"/>
    </source>
</evidence>
<keyword evidence="3 4" id="KW-0326">Glycosidase</keyword>
<dbReference type="InterPro" id="IPR001547">
    <property type="entry name" value="Glyco_hydro_5"/>
</dbReference>
<feature type="domain" description="Glycoside hydrolase family 5" evidence="7">
    <location>
        <begin position="207"/>
        <end position="513"/>
    </location>
</feature>
<accession>A0AAN7ALP2</accession>
<dbReference type="Proteomes" id="UP001302126">
    <property type="component" value="Unassembled WGS sequence"/>
</dbReference>
<comment type="caution">
    <text evidence="8">The sequence shown here is derived from an EMBL/GenBank/DDBJ whole genome shotgun (WGS) entry which is preliminary data.</text>
</comment>
<dbReference type="GO" id="GO:0000272">
    <property type="term" value="P:polysaccharide catabolic process"/>
    <property type="evidence" value="ECO:0007669"/>
    <property type="project" value="InterPro"/>
</dbReference>
<keyword evidence="6" id="KW-0812">Transmembrane</keyword>
<reference evidence="8" key="1">
    <citation type="journal article" date="2023" name="Mol. Phylogenet. Evol.">
        <title>Genome-scale phylogeny and comparative genomics of the fungal order Sordariales.</title>
        <authorList>
            <person name="Hensen N."/>
            <person name="Bonometti L."/>
            <person name="Westerberg I."/>
            <person name="Brannstrom I.O."/>
            <person name="Guillou S."/>
            <person name="Cros-Aarteil S."/>
            <person name="Calhoun S."/>
            <person name="Haridas S."/>
            <person name="Kuo A."/>
            <person name="Mondo S."/>
            <person name="Pangilinan J."/>
            <person name="Riley R."/>
            <person name="LaButti K."/>
            <person name="Andreopoulos B."/>
            <person name="Lipzen A."/>
            <person name="Chen C."/>
            <person name="Yan M."/>
            <person name="Daum C."/>
            <person name="Ng V."/>
            <person name="Clum A."/>
            <person name="Steindorff A."/>
            <person name="Ohm R.A."/>
            <person name="Martin F."/>
            <person name="Silar P."/>
            <person name="Natvig D.O."/>
            <person name="Lalanne C."/>
            <person name="Gautier V."/>
            <person name="Ament-Velasquez S.L."/>
            <person name="Kruys A."/>
            <person name="Hutchinson M.I."/>
            <person name="Powell A.J."/>
            <person name="Barry K."/>
            <person name="Miller A.N."/>
            <person name="Grigoriev I.V."/>
            <person name="Debuchy R."/>
            <person name="Gladieux P."/>
            <person name="Hiltunen Thoren M."/>
            <person name="Johannesson H."/>
        </authorList>
    </citation>
    <scope>NUCLEOTIDE SEQUENCE</scope>
    <source>
        <strain evidence="8">PSN309</strain>
    </source>
</reference>
<feature type="region of interest" description="Disordered" evidence="5">
    <location>
        <begin position="1"/>
        <end position="128"/>
    </location>
</feature>
<feature type="compositionally biased region" description="Polar residues" evidence="5">
    <location>
        <begin position="40"/>
        <end position="52"/>
    </location>
</feature>
<evidence type="ECO:0000313" key="9">
    <source>
        <dbReference type="Proteomes" id="UP001302126"/>
    </source>
</evidence>
<feature type="compositionally biased region" description="Polar residues" evidence="5">
    <location>
        <begin position="112"/>
        <end position="123"/>
    </location>
</feature>